<dbReference type="AlphaFoldDB" id="A0A4R8DRT7"/>
<evidence type="ECO:0000313" key="6">
    <source>
        <dbReference type="Proteomes" id="UP000294498"/>
    </source>
</evidence>
<protein>
    <submittedName>
        <fullName evidence="5">Ribose 5-phosphate isomerase B</fullName>
    </submittedName>
</protein>
<keyword evidence="2 5" id="KW-0413">Isomerase</keyword>
<evidence type="ECO:0000313" key="5">
    <source>
        <dbReference type="EMBL" id="TDW99860.1"/>
    </source>
</evidence>
<feature type="binding site" evidence="4">
    <location>
        <position position="144"/>
    </location>
    <ligand>
        <name>D-ribulose 5-phosphate</name>
        <dbReference type="ChEBI" id="CHEBI:58121"/>
    </ligand>
</feature>
<keyword evidence="6" id="KW-1185">Reference proteome</keyword>
<feature type="binding site" evidence="4">
    <location>
        <position position="107"/>
    </location>
    <ligand>
        <name>D-ribulose 5-phosphate</name>
        <dbReference type="ChEBI" id="CHEBI:58121"/>
    </ligand>
</feature>
<dbReference type="Pfam" id="PF02502">
    <property type="entry name" value="LacAB_rpiB"/>
    <property type="match status" value="1"/>
</dbReference>
<dbReference type="Gene3D" id="3.40.1400.10">
    <property type="entry name" value="Sugar-phosphate isomerase, RpiB/LacA/LacB"/>
    <property type="match status" value="1"/>
</dbReference>
<evidence type="ECO:0000256" key="3">
    <source>
        <dbReference type="PIRSR" id="PIRSR005384-1"/>
    </source>
</evidence>
<dbReference type="InterPro" id="IPR003500">
    <property type="entry name" value="RpiB_LacA_LacB"/>
</dbReference>
<dbReference type="NCBIfam" id="NF004051">
    <property type="entry name" value="PRK05571.1"/>
    <property type="match status" value="1"/>
</dbReference>
<dbReference type="GO" id="GO:0009052">
    <property type="term" value="P:pentose-phosphate shunt, non-oxidative branch"/>
    <property type="evidence" value="ECO:0007669"/>
    <property type="project" value="TreeGrafter"/>
</dbReference>
<comment type="caution">
    <text evidence="5">The sequence shown here is derived from an EMBL/GenBank/DDBJ whole genome shotgun (WGS) entry which is preliminary data.</text>
</comment>
<evidence type="ECO:0000256" key="2">
    <source>
        <dbReference type="ARBA" id="ARBA00023235"/>
    </source>
</evidence>
<evidence type="ECO:0000256" key="1">
    <source>
        <dbReference type="ARBA" id="ARBA00008754"/>
    </source>
</evidence>
<feature type="binding site" evidence="4">
    <location>
        <begin position="74"/>
        <end position="78"/>
    </location>
    <ligand>
        <name>D-ribulose 5-phosphate</name>
        <dbReference type="ChEBI" id="CHEBI:58121"/>
    </ligand>
</feature>
<dbReference type="OrthoDB" id="1778624at2"/>
<dbReference type="NCBIfam" id="TIGR00689">
    <property type="entry name" value="rpiB_lacA_lacB"/>
    <property type="match status" value="1"/>
</dbReference>
<proteinExistence type="inferred from homology"/>
<dbReference type="NCBIfam" id="TIGR01120">
    <property type="entry name" value="rpiB"/>
    <property type="match status" value="1"/>
</dbReference>
<dbReference type="SUPFAM" id="SSF89623">
    <property type="entry name" value="Ribose/Galactose isomerase RpiB/AlsB"/>
    <property type="match status" value="1"/>
</dbReference>
<dbReference type="GO" id="GO:0019316">
    <property type="term" value="P:D-allose catabolic process"/>
    <property type="evidence" value="ECO:0007669"/>
    <property type="project" value="TreeGrafter"/>
</dbReference>
<dbReference type="InterPro" id="IPR004785">
    <property type="entry name" value="RpiB"/>
</dbReference>
<feature type="active site" description="Proton donor" evidence="3">
    <location>
        <position position="106"/>
    </location>
</feature>
<sequence>MISPFDLGKPVAIGSDHAGFEFKEAIISLLEGKGLQYIDCGTHSRASADYPDFAHPVAMAVERGTVAFGILLCGSANGVGITANKHPGVRAAVCWGDEIASLARQHNDANIICLPARFVALTDAEEMVEIFMTTPFEGGRHLARVNKIGCQS</sequence>
<comment type="similarity">
    <text evidence="1">Belongs to the LacAB/RpiB family.</text>
</comment>
<evidence type="ECO:0000256" key="4">
    <source>
        <dbReference type="PIRSR" id="PIRSR005384-2"/>
    </source>
</evidence>
<feature type="binding site" evidence="4">
    <location>
        <position position="117"/>
    </location>
    <ligand>
        <name>D-ribulose 5-phosphate</name>
        <dbReference type="ChEBI" id="CHEBI:58121"/>
    </ligand>
</feature>
<dbReference type="Proteomes" id="UP000294498">
    <property type="component" value="Unassembled WGS sequence"/>
</dbReference>
<gene>
    <name evidence="5" type="ORF">EDB95_0874</name>
</gene>
<dbReference type="PANTHER" id="PTHR30345:SF0">
    <property type="entry name" value="DNA DAMAGE-REPAIR_TOLERATION PROTEIN DRT102"/>
    <property type="match status" value="1"/>
</dbReference>
<dbReference type="EMBL" id="SODV01000001">
    <property type="protein sequence ID" value="TDW99860.1"/>
    <property type="molecule type" value="Genomic_DNA"/>
</dbReference>
<dbReference type="PANTHER" id="PTHR30345">
    <property type="entry name" value="RIBOSE-5-PHOSPHATE ISOMERASE B"/>
    <property type="match status" value="1"/>
</dbReference>
<feature type="binding site" evidence="4">
    <location>
        <begin position="16"/>
        <end position="17"/>
    </location>
    <ligand>
        <name>D-ribulose 5-phosphate</name>
        <dbReference type="ChEBI" id="CHEBI:58121"/>
    </ligand>
</feature>
<dbReference type="RefSeq" id="WP_133990921.1">
    <property type="nucleotide sequence ID" value="NZ_SODV01000001.1"/>
</dbReference>
<name>A0A4R8DRT7_9BACT</name>
<feature type="active site" description="Proton acceptor" evidence="3">
    <location>
        <position position="73"/>
    </location>
</feature>
<feature type="binding site" evidence="4">
    <location>
        <position position="140"/>
    </location>
    <ligand>
        <name>D-ribulose 5-phosphate</name>
        <dbReference type="ChEBI" id="CHEBI:58121"/>
    </ligand>
</feature>
<accession>A0A4R8DRT7</accession>
<dbReference type="PIRSF" id="PIRSF005384">
    <property type="entry name" value="RpiB_LacA_B"/>
    <property type="match status" value="1"/>
</dbReference>
<dbReference type="InterPro" id="IPR036569">
    <property type="entry name" value="RpiB_LacA_LacB_sf"/>
</dbReference>
<dbReference type="GO" id="GO:0004751">
    <property type="term" value="F:ribose-5-phosphate isomerase activity"/>
    <property type="evidence" value="ECO:0007669"/>
    <property type="project" value="TreeGrafter"/>
</dbReference>
<organism evidence="5 6">
    <name type="scientific">Dinghuibacter silviterrae</name>
    <dbReference type="NCBI Taxonomy" id="1539049"/>
    <lineage>
        <taxon>Bacteria</taxon>
        <taxon>Pseudomonadati</taxon>
        <taxon>Bacteroidota</taxon>
        <taxon>Chitinophagia</taxon>
        <taxon>Chitinophagales</taxon>
        <taxon>Chitinophagaceae</taxon>
        <taxon>Dinghuibacter</taxon>
    </lineage>
</organism>
<reference evidence="5 6" key="1">
    <citation type="submission" date="2019-03" db="EMBL/GenBank/DDBJ databases">
        <title>Genomic Encyclopedia of Type Strains, Phase IV (KMG-IV): sequencing the most valuable type-strain genomes for metagenomic binning, comparative biology and taxonomic classification.</title>
        <authorList>
            <person name="Goeker M."/>
        </authorList>
    </citation>
    <scope>NUCLEOTIDE SEQUENCE [LARGE SCALE GENOMIC DNA]</scope>
    <source>
        <strain evidence="5 6">DSM 100059</strain>
    </source>
</reference>